<dbReference type="Pfam" id="PF14375">
    <property type="entry name" value="Cys_rich_CWC"/>
    <property type="match status" value="1"/>
</dbReference>
<proteinExistence type="predicted"/>
<evidence type="ECO:0000313" key="1">
    <source>
        <dbReference type="EMBL" id="MDP9970028.1"/>
    </source>
</evidence>
<reference evidence="1" key="1">
    <citation type="submission" date="2023-07" db="EMBL/GenBank/DDBJ databases">
        <title>Sorghum-associated microbial communities from plants grown in Nebraska, USA.</title>
        <authorList>
            <person name="Schachtman D."/>
        </authorList>
    </citation>
    <scope>NUCLEOTIDE SEQUENCE</scope>
    <source>
        <strain evidence="1">DS3315</strain>
    </source>
</reference>
<organism evidence="1 2">
    <name type="scientific">Variovorax paradoxus</name>
    <dbReference type="NCBI Taxonomy" id="34073"/>
    <lineage>
        <taxon>Bacteria</taxon>
        <taxon>Pseudomonadati</taxon>
        <taxon>Pseudomonadota</taxon>
        <taxon>Betaproteobacteria</taxon>
        <taxon>Burkholderiales</taxon>
        <taxon>Comamonadaceae</taxon>
        <taxon>Variovorax</taxon>
    </lineage>
</organism>
<evidence type="ECO:0000313" key="2">
    <source>
        <dbReference type="Proteomes" id="UP001224845"/>
    </source>
</evidence>
<comment type="caution">
    <text evidence="1">The sequence shown here is derived from an EMBL/GenBank/DDBJ whole genome shotgun (WGS) entry which is preliminary data.</text>
</comment>
<dbReference type="InterPro" id="IPR032720">
    <property type="entry name" value="Cys_rich_CWC"/>
</dbReference>
<dbReference type="Proteomes" id="UP001224845">
    <property type="component" value="Unassembled WGS sequence"/>
</dbReference>
<name>A0AAW8EB13_VARPD</name>
<gene>
    <name evidence="1" type="ORF">J2W39_001258</name>
</gene>
<dbReference type="RefSeq" id="WP_278877458.1">
    <property type="nucleotide sequence ID" value="NZ_CAXUQE020000001.1"/>
</dbReference>
<evidence type="ECO:0008006" key="3">
    <source>
        <dbReference type="Google" id="ProtNLM"/>
    </source>
</evidence>
<sequence length="78" mass="8178">METATATIDTTRCPLCGEENRCAMETARETGQPQPPCWCMAADFGKAPFAALPPASRGKACMCARCAAGIAAAEPRQD</sequence>
<protein>
    <recommendedName>
        <fullName evidence="3">Cysteine-rich CWC</fullName>
    </recommendedName>
</protein>
<accession>A0AAW8EB13</accession>
<dbReference type="AlphaFoldDB" id="A0AAW8EB13"/>
<dbReference type="EMBL" id="JAUSRV010000003">
    <property type="protein sequence ID" value="MDP9970028.1"/>
    <property type="molecule type" value="Genomic_DNA"/>
</dbReference>